<dbReference type="Proteomes" id="UP001309876">
    <property type="component" value="Unassembled WGS sequence"/>
</dbReference>
<accession>A0AAN7SXR5</accession>
<dbReference type="AlphaFoldDB" id="A0AAN7SXR5"/>
<protein>
    <submittedName>
        <fullName evidence="2">Uncharacterized protein</fullName>
    </submittedName>
</protein>
<dbReference type="EMBL" id="JAVRRJ010000006">
    <property type="protein sequence ID" value="KAK5083849.1"/>
    <property type="molecule type" value="Genomic_DNA"/>
</dbReference>
<evidence type="ECO:0000256" key="1">
    <source>
        <dbReference type="SAM" id="MobiDB-lite"/>
    </source>
</evidence>
<name>A0AAN7SXR5_9EURO</name>
<proteinExistence type="predicted"/>
<comment type="caution">
    <text evidence="2">The sequence shown here is derived from an EMBL/GenBank/DDBJ whole genome shotgun (WGS) entry which is preliminary data.</text>
</comment>
<reference evidence="2 3" key="1">
    <citation type="submission" date="2023-08" db="EMBL/GenBank/DDBJ databases">
        <title>Black Yeasts Isolated from many extreme environments.</title>
        <authorList>
            <person name="Coleine C."/>
            <person name="Stajich J.E."/>
            <person name="Selbmann L."/>
        </authorList>
    </citation>
    <scope>NUCLEOTIDE SEQUENCE [LARGE SCALE GENOMIC DNA]</scope>
    <source>
        <strain evidence="2 3">CCFEE 5910</strain>
    </source>
</reference>
<evidence type="ECO:0000313" key="2">
    <source>
        <dbReference type="EMBL" id="KAK5083849.1"/>
    </source>
</evidence>
<evidence type="ECO:0000313" key="3">
    <source>
        <dbReference type="Proteomes" id="UP001309876"/>
    </source>
</evidence>
<gene>
    <name evidence="2" type="ORF">LTR05_006355</name>
</gene>
<feature type="region of interest" description="Disordered" evidence="1">
    <location>
        <begin position="1"/>
        <end position="35"/>
    </location>
</feature>
<sequence>MGGEEHATDAQKNAVNEVHPREDQNLSRHPTSPPFQITLKMIGQNLANTIYNSQPRHKGGILDSLPDWSAHVNECEPDPERAARRAKELDEFLGRLPAELVKWKKEVKGKAAEQDSSGPMELS</sequence>
<keyword evidence="3" id="KW-1185">Reference proteome</keyword>
<organism evidence="2 3">
    <name type="scientific">Lithohypha guttulata</name>
    <dbReference type="NCBI Taxonomy" id="1690604"/>
    <lineage>
        <taxon>Eukaryota</taxon>
        <taxon>Fungi</taxon>
        <taxon>Dikarya</taxon>
        <taxon>Ascomycota</taxon>
        <taxon>Pezizomycotina</taxon>
        <taxon>Eurotiomycetes</taxon>
        <taxon>Chaetothyriomycetidae</taxon>
        <taxon>Chaetothyriales</taxon>
        <taxon>Trichomeriaceae</taxon>
        <taxon>Lithohypha</taxon>
    </lineage>
</organism>